<dbReference type="Proteomes" id="UP000242414">
    <property type="component" value="Unassembled WGS sequence"/>
</dbReference>
<feature type="non-terminal residue" evidence="1">
    <location>
        <position position="1"/>
    </location>
</feature>
<dbReference type="EMBL" id="KV921890">
    <property type="protein sequence ID" value="ORE08346.1"/>
    <property type="molecule type" value="Genomic_DNA"/>
</dbReference>
<organism evidence="1">
    <name type="scientific">Rhizopus microsporus var. microsporus</name>
    <dbReference type="NCBI Taxonomy" id="86635"/>
    <lineage>
        <taxon>Eukaryota</taxon>
        <taxon>Fungi</taxon>
        <taxon>Fungi incertae sedis</taxon>
        <taxon>Mucoromycota</taxon>
        <taxon>Mucoromycotina</taxon>
        <taxon>Mucoromycetes</taxon>
        <taxon>Mucorales</taxon>
        <taxon>Mucorineae</taxon>
        <taxon>Rhizopodaceae</taxon>
        <taxon>Rhizopus</taxon>
    </lineage>
</organism>
<reference evidence="1" key="1">
    <citation type="journal article" date="2016" name="Proc. Natl. Acad. Sci. U.S.A.">
        <title>Lipid metabolic changes in an early divergent fungus govern the establishment of a mutualistic symbiosis with endobacteria.</title>
        <authorList>
            <person name="Lastovetsky O.A."/>
            <person name="Gaspar M.L."/>
            <person name="Mondo S.J."/>
            <person name="LaButti K.M."/>
            <person name="Sandor L."/>
            <person name="Grigoriev I.V."/>
            <person name="Henry S.A."/>
            <person name="Pawlowska T.E."/>
        </authorList>
    </citation>
    <scope>NUCLEOTIDE SEQUENCE [LARGE SCALE GENOMIC DNA]</scope>
    <source>
        <strain evidence="1">ATCC 52814</strain>
    </source>
</reference>
<dbReference type="AlphaFoldDB" id="A0A1X0R8Q2"/>
<gene>
    <name evidence="1" type="ORF">BCV72DRAFT_203838</name>
</gene>
<proteinExistence type="predicted"/>
<evidence type="ECO:0000313" key="1">
    <source>
        <dbReference type="EMBL" id="ORE08346.1"/>
    </source>
</evidence>
<dbReference type="VEuPathDB" id="FungiDB:BCV72DRAFT_203838"/>
<sequence>GKCVEDELFYFGIQCSKEYQSHSFIIDANSQNLKKNYGIFNDEELDEIKQHNQKLTLKIPVTLGDYLNRFNKNSTTQIRKEVFRPMEFDSNFDPKRHFDYDWIRSSVSEPSFLTKHFLVCQLKIPLVYLFFF</sequence>
<name>A0A1X0R8Q2_RHIZD</name>
<dbReference type="OrthoDB" id="5340906at2759"/>
<accession>A0A1X0R8Q2</accession>
<protein>
    <submittedName>
        <fullName evidence="1">Uncharacterized protein</fullName>
    </submittedName>
</protein>